<gene>
    <name evidence="1" type="ORF">LX24_02486</name>
</gene>
<accession>A0A5S4ZQU5</accession>
<comment type="caution">
    <text evidence="1">The sequence shown here is derived from an EMBL/GenBank/DDBJ whole genome shotgun (WGS) entry which is preliminary data.</text>
</comment>
<organism evidence="1 2">
    <name type="scientific">Desulfallas thermosapovorans DSM 6562</name>
    <dbReference type="NCBI Taxonomy" id="1121431"/>
    <lineage>
        <taxon>Bacteria</taxon>
        <taxon>Bacillati</taxon>
        <taxon>Bacillota</taxon>
        <taxon>Clostridia</taxon>
        <taxon>Eubacteriales</taxon>
        <taxon>Desulfallaceae</taxon>
        <taxon>Desulfallas</taxon>
    </lineage>
</organism>
<dbReference type="AlphaFoldDB" id="A0A5S4ZQU5"/>
<evidence type="ECO:0000313" key="1">
    <source>
        <dbReference type="EMBL" id="TYO93922.1"/>
    </source>
</evidence>
<dbReference type="Gene3D" id="3.40.109.40">
    <property type="match status" value="1"/>
</dbReference>
<proteinExistence type="predicted"/>
<sequence length="245" mass="27165">MKKEEGGTKVVTESVIWELGLPDVTVEDLFQAQGADYRKRPPRPATVSLYRRMLAEAALLARPVIIWREVGILGAGERELFLEQGQKLTSSLLVAVAGKAERLIIFAMTLGSALDQREHFYSQSGKTLEAYALDAAGTALIVKSSLTALTKIKEHYRDTGLKISFPMGPGHSYWSSLADMQSIFQLLPAEKIGLSLTESNLMLPRKSMAMVMGAGKNLPRFQDKTHCDFCSLNKKCQLSHFEQRC</sequence>
<dbReference type="GO" id="GO:0008705">
    <property type="term" value="F:methionine synthase activity"/>
    <property type="evidence" value="ECO:0007669"/>
    <property type="project" value="InterPro"/>
</dbReference>
<protein>
    <submittedName>
        <fullName evidence="1">Cobalamin-dependent methionine synthase-like protein</fullName>
    </submittedName>
</protein>
<dbReference type="Proteomes" id="UP000323166">
    <property type="component" value="Unassembled WGS sequence"/>
</dbReference>
<reference evidence="1 2" key="1">
    <citation type="submission" date="2019-07" db="EMBL/GenBank/DDBJ databases">
        <title>Genomic Encyclopedia of Type Strains, Phase I: the one thousand microbial genomes (KMG-I) project.</title>
        <authorList>
            <person name="Kyrpides N."/>
        </authorList>
    </citation>
    <scope>NUCLEOTIDE SEQUENCE [LARGE SCALE GENOMIC DNA]</scope>
    <source>
        <strain evidence="1 2">DSM 6562</strain>
    </source>
</reference>
<dbReference type="SUPFAM" id="SSF56507">
    <property type="entry name" value="Methionine synthase activation domain-like"/>
    <property type="match status" value="1"/>
</dbReference>
<name>A0A5S4ZQU5_9FIRM</name>
<keyword evidence="2" id="KW-1185">Reference proteome</keyword>
<evidence type="ECO:0000313" key="2">
    <source>
        <dbReference type="Proteomes" id="UP000323166"/>
    </source>
</evidence>
<dbReference type="EMBL" id="VNHM01000016">
    <property type="protein sequence ID" value="TYO93922.1"/>
    <property type="molecule type" value="Genomic_DNA"/>
</dbReference>
<dbReference type="InterPro" id="IPR037010">
    <property type="entry name" value="VitB12-dep_Met_synth_activ_sf"/>
</dbReference>